<dbReference type="AlphaFoldDB" id="A2WX27"/>
<evidence type="ECO:0000313" key="2">
    <source>
        <dbReference type="EMBL" id="EAY76523.1"/>
    </source>
</evidence>
<dbReference type="Gramene" id="BGIOSGA004815-TA">
    <property type="protein sequence ID" value="BGIOSGA004815-PA"/>
    <property type="gene ID" value="BGIOSGA004815"/>
</dbReference>
<dbReference type="EMBL" id="CM000126">
    <property type="protein sequence ID" value="EAY76523.1"/>
    <property type="molecule type" value="Genomic_DNA"/>
</dbReference>
<dbReference type="OMA" id="MIARCNE"/>
<keyword evidence="3" id="KW-1185">Reference proteome</keyword>
<organism evidence="2 3">
    <name type="scientific">Oryza sativa subsp. indica</name>
    <name type="common">Rice</name>
    <dbReference type="NCBI Taxonomy" id="39946"/>
    <lineage>
        <taxon>Eukaryota</taxon>
        <taxon>Viridiplantae</taxon>
        <taxon>Streptophyta</taxon>
        <taxon>Embryophyta</taxon>
        <taxon>Tracheophyta</taxon>
        <taxon>Spermatophyta</taxon>
        <taxon>Magnoliopsida</taxon>
        <taxon>Liliopsida</taxon>
        <taxon>Poales</taxon>
        <taxon>Poaceae</taxon>
        <taxon>BOP clade</taxon>
        <taxon>Oryzoideae</taxon>
        <taxon>Oryzeae</taxon>
        <taxon>Oryzinae</taxon>
        <taxon>Oryza</taxon>
        <taxon>Oryza sativa</taxon>
    </lineage>
</organism>
<dbReference type="HOGENOM" id="CLU_2007395_0_0_1"/>
<feature type="region of interest" description="Disordered" evidence="1">
    <location>
        <begin position="99"/>
        <end position="128"/>
    </location>
</feature>
<accession>A2WX27</accession>
<sequence length="128" mass="14582">MIARCNELNKGYWRGATVFVQSTTSWSFLGPLTCRRHQKKIDINRTFFRIEEFQRNYGGFEPNAAKFMCLVVSDAQYSTHSHLETQALEINLSRIGGKVEEAKRPRASDGPDKDASDLMGFAPDHGRR</sequence>
<reference evidence="2 3" key="1">
    <citation type="journal article" date="2005" name="PLoS Biol.">
        <title>The genomes of Oryza sativa: a history of duplications.</title>
        <authorList>
            <person name="Yu J."/>
            <person name="Wang J."/>
            <person name="Lin W."/>
            <person name="Li S."/>
            <person name="Li H."/>
            <person name="Zhou J."/>
            <person name="Ni P."/>
            <person name="Dong W."/>
            <person name="Hu S."/>
            <person name="Zeng C."/>
            <person name="Zhang J."/>
            <person name="Zhang Y."/>
            <person name="Li R."/>
            <person name="Xu Z."/>
            <person name="Li S."/>
            <person name="Li X."/>
            <person name="Zheng H."/>
            <person name="Cong L."/>
            <person name="Lin L."/>
            <person name="Yin J."/>
            <person name="Geng J."/>
            <person name="Li G."/>
            <person name="Shi J."/>
            <person name="Liu J."/>
            <person name="Lv H."/>
            <person name="Li J."/>
            <person name="Wang J."/>
            <person name="Deng Y."/>
            <person name="Ran L."/>
            <person name="Shi X."/>
            <person name="Wang X."/>
            <person name="Wu Q."/>
            <person name="Li C."/>
            <person name="Ren X."/>
            <person name="Wang J."/>
            <person name="Wang X."/>
            <person name="Li D."/>
            <person name="Liu D."/>
            <person name="Zhang X."/>
            <person name="Ji Z."/>
            <person name="Zhao W."/>
            <person name="Sun Y."/>
            <person name="Zhang Z."/>
            <person name="Bao J."/>
            <person name="Han Y."/>
            <person name="Dong L."/>
            <person name="Ji J."/>
            <person name="Chen P."/>
            <person name="Wu S."/>
            <person name="Liu J."/>
            <person name="Xiao Y."/>
            <person name="Bu D."/>
            <person name="Tan J."/>
            <person name="Yang L."/>
            <person name="Ye C."/>
            <person name="Zhang J."/>
            <person name="Xu J."/>
            <person name="Zhou Y."/>
            <person name="Yu Y."/>
            <person name="Zhang B."/>
            <person name="Zhuang S."/>
            <person name="Wei H."/>
            <person name="Liu B."/>
            <person name="Lei M."/>
            <person name="Yu H."/>
            <person name="Li Y."/>
            <person name="Xu H."/>
            <person name="Wei S."/>
            <person name="He X."/>
            <person name="Fang L."/>
            <person name="Zhang Z."/>
            <person name="Zhang Y."/>
            <person name="Huang X."/>
            <person name="Su Z."/>
            <person name="Tong W."/>
            <person name="Li J."/>
            <person name="Tong Z."/>
            <person name="Li S."/>
            <person name="Ye J."/>
            <person name="Wang L."/>
            <person name="Fang L."/>
            <person name="Lei T."/>
            <person name="Chen C."/>
            <person name="Chen H."/>
            <person name="Xu Z."/>
            <person name="Li H."/>
            <person name="Huang H."/>
            <person name="Zhang F."/>
            <person name="Xu H."/>
            <person name="Li N."/>
            <person name="Zhao C."/>
            <person name="Li S."/>
            <person name="Dong L."/>
            <person name="Huang Y."/>
            <person name="Li L."/>
            <person name="Xi Y."/>
            <person name="Qi Q."/>
            <person name="Li W."/>
            <person name="Zhang B."/>
            <person name="Hu W."/>
            <person name="Zhang Y."/>
            <person name="Tian X."/>
            <person name="Jiao Y."/>
            <person name="Liang X."/>
            <person name="Jin J."/>
            <person name="Gao L."/>
            <person name="Zheng W."/>
            <person name="Hao B."/>
            <person name="Liu S."/>
            <person name="Wang W."/>
            <person name="Yuan L."/>
            <person name="Cao M."/>
            <person name="McDermott J."/>
            <person name="Samudrala R."/>
            <person name="Wang J."/>
            <person name="Wong G.K."/>
            <person name="Yang H."/>
        </authorList>
    </citation>
    <scope>NUCLEOTIDE SEQUENCE [LARGE SCALE GENOMIC DNA]</scope>
    <source>
        <strain evidence="3">cv. 93-11</strain>
    </source>
</reference>
<dbReference type="Proteomes" id="UP000007015">
    <property type="component" value="Chromosome 1"/>
</dbReference>
<evidence type="ECO:0000313" key="3">
    <source>
        <dbReference type="Proteomes" id="UP000007015"/>
    </source>
</evidence>
<gene>
    <name evidence="2" type="ORF">OsI_04464</name>
</gene>
<evidence type="ECO:0000256" key="1">
    <source>
        <dbReference type="SAM" id="MobiDB-lite"/>
    </source>
</evidence>
<feature type="compositionally biased region" description="Basic and acidic residues" evidence="1">
    <location>
        <begin position="99"/>
        <end position="116"/>
    </location>
</feature>
<protein>
    <submittedName>
        <fullName evidence="2">Uncharacterized protein</fullName>
    </submittedName>
</protein>
<proteinExistence type="predicted"/>
<name>A2WX27_ORYSI</name>